<dbReference type="AlphaFoldDB" id="A0A9Q3I8X2"/>
<sequence>MVPAQNSPPANNTRFQRNQTVLTTTARTLLEHTPSVNQLSSNLDRGLPMEGGAPYRSGGPRSRLGEESVEEEGQTEVVATLSGAPEASETPNLAFLIHLFSLELKQIFS</sequence>
<accession>A0A9Q3I8X2</accession>
<feature type="region of interest" description="Disordered" evidence="1">
    <location>
        <begin position="29"/>
        <end position="75"/>
    </location>
</feature>
<gene>
    <name evidence="2" type="ORF">O181_074101</name>
</gene>
<protein>
    <submittedName>
        <fullName evidence="2">Uncharacterized protein</fullName>
    </submittedName>
</protein>
<evidence type="ECO:0000313" key="3">
    <source>
        <dbReference type="Proteomes" id="UP000765509"/>
    </source>
</evidence>
<evidence type="ECO:0000313" key="2">
    <source>
        <dbReference type="EMBL" id="MBW0534386.1"/>
    </source>
</evidence>
<proteinExistence type="predicted"/>
<keyword evidence="3" id="KW-1185">Reference proteome</keyword>
<organism evidence="2 3">
    <name type="scientific">Austropuccinia psidii MF-1</name>
    <dbReference type="NCBI Taxonomy" id="1389203"/>
    <lineage>
        <taxon>Eukaryota</taxon>
        <taxon>Fungi</taxon>
        <taxon>Dikarya</taxon>
        <taxon>Basidiomycota</taxon>
        <taxon>Pucciniomycotina</taxon>
        <taxon>Pucciniomycetes</taxon>
        <taxon>Pucciniales</taxon>
        <taxon>Sphaerophragmiaceae</taxon>
        <taxon>Austropuccinia</taxon>
    </lineage>
</organism>
<reference evidence="2" key="1">
    <citation type="submission" date="2021-03" db="EMBL/GenBank/DDBJ databases">
        <title>Draft genome sequence of rust myrtle Austropuccinia psidii MF-1, a brazilian biotype.</title>
        <authorList>
            <person name="Quecine M.C."/>
            <person name="Pachon D.M.R."/>
            <person name="Bonatelli M.L."/>
            <person name="Correr F.H."/>
            <person name="Franceschini L.M."/>
            <person name="Leite T.F."/>
            <person name="Margarido G.R.A."/>
            <person name="Almeida C.A."/>
            <person name="Ferrarezi J.A."/>
            <person name="Labate C.A."/>
        </authorList>
    </citation>
    <scope>NUCLEOTIDE SEQUENCE</scope>
    <source>
        <strain evidence="2">MF-1</strain>
    </source>
</reference>
<evidence type="ECO:0000256" key="1">
    <source>
        <dbReference type="SAM" id="MobiDB-lite"/>
    </source>
</evidence>
<name>A0A9Q3I8X2_9BASI</name>
<feature type="compositionally biased region" description="Polar residues" evidence="1">
    <location>
        <begin position="34"/>
        <end position="43"/>
    </location>
</feature>
<comment type="caution">
    <text evidence="2">The sequence shown here is derived from an EMBL/GenBank/DDBJ whole genome shotgun (WGS) entry which is preliminary data.</text>
</comment>
<dbReference type="EMBL" id="AVOT02039350">
    <property type="protein sequence ID" value="MBW0534386.1"/>
    <property type="molecule type" value="Genomic_DNA"/>
</dbReference>
<dbReference type="Proteomes" id="UP000765509">
    <property type="component" value="Unassembled WGS sequence"/>
</dbReference>